<evidence type="ECO:0000313" key="1">
    <source>
        <dbReference type="EMBL" id="GGN62199.1"/>
    </source>
</evidence>
<dbReference type="Proteomes" id="UP000605099">
    <property type="component" value="Unassembled WGS sequence"/>
</dbReference>
<protein>
    <submittedName>
        <fullName evidence="1">Uncharacterized protein</fullName>
    </submittedName>
</protein>
<sequence>MIALPLRLLGGLVGRLCFGEGWELSSLDAVSAGYESIAFGLSGLHLNGFAIGPARDSALQILCVKVSNFEW</sequence>
<proteinExistence type="predicted"/>
<gene>
    <name evidence="1" type="ORF">GCM10011349_45630</name>
</gene>
<organism evidence="1 2">
    <name type="scientific">Novosphingobium indicum</name>
    <dbReference type="NCBI Taxonomy" id="462949"/>
    <lineage>
        <taxon>Bacteria</taxon>
        <taxon>Pseudomonadati</taxon>
        <taxon>Pseudomonadota</taxon>
        <taxon>Alphaproteobacteria</taxon>
        <taxon>Sphingomonadales</taxon>
        <taxon>Sphingomonadaceae</taxon>
        <taxon>Novosphingobium</taxon>
    </lineage>
</organism>
<keyword evidence="2" id="KW-1185">Reference proteome</keyword>
<comment type="caution">
    <text evidence="1">The sequence shown here is derived from an EMBL/GenBank/DDBJ whole genome shotgun (WGS) entry which is preliminary data.</text>
</comment>
<dbReference type="EMBL" id="BMLK01000044">
    <property type="protein sequence ID" value="GGN62199.1"/>
    <property type="molecule type" value="Genomic_DNA"/>
</dbReference>
<name>A0ABQ2JZQ6_9SPHN</name>
<accession>A0ABQ2JZQ6</accession>
<reference evidence="2" key="1">
    <citation type="journal article" date="2019" name="Int. J. Syst. Evol. Microbiol.">
        <title>The Global Catalogue of Microorganisms (GCM) 10K type strain sequencing project: providing services to taxonomists for standard genome sequencing and annotation.</title>
        <authorList>
            <consortium name="The Broad Institute Genomics Platform"/>
            <consortium name="The Broad Institute Genome Sequencing Center for Infectious Disease"/>
            <person name="Wu L."/>
            <person name="Ma J."/>
        </authorList>
    </citation>
    <scope>NUCLEOTIDE SEQUENCE [LARGE SCALE GENOMIC DNA]</scope>
    <source>
        <strain evidence="2">CGMCC 1.6784</strain>
    </source>
</reference>
<evidence type="ECO:0000313" key="2">
    <source>
        <dbReference type="Proteomes" id="UP000605099"/>
    </source>
</evidence>